<dbReference type="AlphaFoldDB" id="A0A8S9UXP3"/>
<evidence type="ECO:0000256" key="1">
    <source>
        <dbReference type="SAM" id="MobiDB-lite"/>
    </source>
</evidence>
<proteinExistence type="predicted"/>
<evidence type="ECO:0000313" key="3">
    <source>
        <dbReference type="Proteomes" id="UP000704712"/>
    </source>
</evidence>
<dbReference type="EMBL" id="JAACNO010000682">
    <property type="protein sequence ID" value="KAF4145886.1"/>
    <property type="molecule type" value="Genomic_DNA"/>
</dbReference>
<evidence type="ECO:0000313" key="2">
    <source>
        <dbReference type="EMBL" id="KAF4145886.1"/>
    </source>
</evidence>
<dbReference type="Proteomes" id="UP000704712">
    <property type="component" value="Unassembled WGS sequence"/>
</dbReference>
<feature type="region of interest" description="Disordered" evidence="1">
    <location>
        <begin position="1"/>
        <end position="30"/>
    </location>
</feature>
<gene>
    <name evidence="2" type="ORF">GN958_ATG04926</name>
</gene>
<comment type="caution">
    <text evidence="2">The sequence shown here is derived from an EMBL/GenBank/DDBJ whole genome shotgun (WGS) entry which is preliminary data.</text>
</comment>
<reference evidence="2" key="1">
    <citation type="submission" date="2020-03" db="EMBL/GenBank/DDBJ databases">
        <title>Hybrid Assembly of Korean Phytophthora infestans isolates.</title>
        <authorList>
            <person name="Prokchorchik M."/>
            <person name="Lee Y."/>
            <person name="Seo J."/>
            <person name="Cho J.-H."/>
            <person name="Park Y.-E."/>
            <person name="Jang D.-C."/>
            <person name="Im J.-S."/>
            <person name="Choi J.-G."/>
            <person name="Park H.-J."/>
            <person name="Lee G.-B."/>
            <person name="Lee Y.-G."/>
            <person name="Hong S.-Y."/>
            <person name="Cho K."/>
            <person name="Sohn K.H."/>
        </authorList>
    </citation>
    <scope>NUCLEOTIDE SEQUENCE</scope>
    <source>
        <strain evidence="2">KR_2_A2</strain>
    </source>
</reference>
<accession>A0A8S9UXP3</accession>
<protein>
    <submittedName>
        <fullName evidence="2">Uncharacterized protein</fullName>
    </submittedName>
</protein>
<name>A0A8S9UXP3_PHYIN</name>
<organism evidence="2 3">
    <name type="scientific">Phytophthora infestans</name>
    <name type="common">Potato late blight agent</name>
    <name type="synonym">Botrytis infestans</name>
    <dbReference type="NCBI Taxonomy" id="4787"/>
    <lineage>
        <taxon>Eukaryota</taxon>
        <taxon>Sar</taxon>
        <taxon>Stramenopiles</taxon>
        <taxon>Oomycota</taxon>
        <taxon>Peronosporomycetes</taxon>
        <taxon>Peronosporales</taxon>
        <taxon>Peronosporaceae</taxon>
        <taxon>Phytophthora</taxon>
    </lineage>
</organism>
<sequence length="127" mass="14036">MDSEPDGDGSVFASPPPRQKNDFAATESTENTINTESEHQLLYGQDPPSQEIKTLQLSSPPPVAARLIQLRLRDLQRAARTYDTANIRSCPAGRTFAPPKRSQQVKALWQFIVCVAHDEYGSVPRSA</sequence>